<evidence type="ECO:0000256" key="5">
    <source>
        <dbReference type="ARBA" id="ARBA00022777"/>
    </source>
</evidence>
<evidence type="ECO:0000256" key="4">
    <source>
        <dbReference type="ARBA" id="ARBA00022741"/>
    </source>
</evidence>
<evidence type="ECO:0000256" key="7">
    <source>
        <dbReference type="ARBA" id="ARBA00023012"/>
    </source>
</evidence>
<comment type="caution">
    <text evidence="10">The sequence shown here is derived from an EMBL/GenBank/DDBJ whole genome shotgun (WGS) entry which is preliminary data.</text>
</comment>
<evidence type="ECO:0000256" key="2">
    <source>
        <dbReference type="ARBA" id="ARBA00012438"/>
    </source>
</evidence>
<dbReference type="Gene3D" id="3.30.565.10">
    <property type="entry name" value="Histidine kinase-like ATPase, C-terminal domain"/>
    <property type="match status" value="1"/>
</dbReference>
<dbReference type="SUPFAM" id="SSF55874">
    <property type="entry name" value="ATPase domain of HSP90 chaperone/DNA topoisomerase II/histidine kinase"/>
    <property type="match status" value="1"/>
</dbReference>
<dbReference type="GO" id="GO:0005524">
    <property type="term" value="F:ATP binding"/>
    <property type="evidence" value="ECO:0007669"/>
    <property type="project" value="UniProtKB-KW"/>
</dbReference>
<evidence type="ECO:0000256" key="6">
    <source>
        <dbReference type="ARBA" id="ARBA00022840"/>
    </source>
</evidence>
<proteinExistence type="predicted"/>
<dbReference type="InterPro" id="IPR036890">
    <property type="entry name" value="HATPase_C_sf"/>
</dbReference>
<evidence type="ECO:0000313" key="11">
    <source>
        <dbReference type="Proteomes" id="UP001427805"/>
    </source>
</evidence>
<keyword evidence="11" id="KW-1185">Reference proteome</keyword>
<protein>
    <recommendedName>
        <fullName evidence="2">histidine kinase</fullName>
        <ecNumber evidence="2">2.7.13.3</ecNumber>
    </recommendedName>
</protein>
<comment type="catalytic activity">
    <reaction evidence="1">
        <text>ATP + protein L-histidine = ADP + protein N-phospho-L-histidine.</text>
        <dbReference type="EC" id="2.7.13.3"/>
    </reaction>
</comment>
<feature type="transmembrane region" description="Helical" evidence="8">
    <location>
        <begin position="31"/>
        <end position="51"/>
    </location>
</feature>
<keyword evidence="8" id="KW-0812">Transmembrane</keyword>
<keyword evidence="3" id="KW-0808">Transferase</keyword>
<dbReference type="EC" id="2.7.13.3" evidence="2"/>
<organism evidence="10 11">
    <name type="scientific">Sphingomonas rustica</name>
    <dbReference type="NCBI Taxonomy" id="3103142"/>
    <lineage>
        <taxon>Bacteria</taxon>
        <taxon>Pseudomonadati</taxon>
        <taxon>Pseudomonadota</taxon>
        <taxon>Alphaproteobacteria</taxon>
        <taxon>Sphingomonadales</taxon>
        <taxon>Sphingomonadaceae</taxon>
        <taxon>Sphingomonas</taxon>
    </lineage>
</organism>
<accession>A0ABV0BA60</accession>
<keyword evidence="8" id="KW-0472">Membrane</keyword>
<keyword evidence="8" id="KW-1133">Transmembrane helix</keyword>
<dbReference type="Pfam" id="PF02518">
    <property type="entry name" value="HATPase_c"/>
    <property type="match status" value="1"/>
</dbReference>
<dbReference type="PRINTS" id="PR00344">
    <property type="entry name" value="BCTRLSENSOR"/>
</dbReference>
<name>A0ABV0BA60_9SPHN</name>
<dbReference type="InterPro" id="IPR005467">
    <property type="entry name" value="His_kinase_dom"/>
</dbReference>
<reference evidence="10 11" key="1">
    <citation type="submission" date="2024-05" db="EMBL/GenBank/DDBJ databases">
        <title>Sphingomonas sp. HF-S3 16S ribosomal RNA gene Genome sequencing and assembly.</title>
        <authorList>
            <person name="Lee H."/>
        </authorList>
    </citation>
    <scope>NUCLEOTIDE SEQUENCE [LARGE SCALE GENOMIC DNA]</scope>
    <source>
        <strain evidence="10 11">HF-S3</strain>
    </source>
</reference>
<keyword evidence="5" id="KW-0418">Kinase</keyword>
<keyword evidence="6 10" id="KW-0067">ATP-binding</keyword>
<gene>
    <name evidence="10" type="ORF">TPR58_11950</name>
</gene>
<dbReference type="PANTHER" id="PTHR43065:SF46">
    <property type="entry name" value="C4-DICARBOXYLATE TRANSPORT SENSOR PROTEIN DCTB"/>
    <property type="match status" value="1"/>
</dbReference>
<evidence type="ECO:0000256" key="1">
    <source>
        <dbReference type="ARBA" id="ARBA00000085"/>
    </source>
</evidence>
<dbReference type="InterPro" id="IPR004358">
    <property type="entry name" value="Sig_transdc_His_kin-like_C"/>
</dbReference>
<dbReference type="SMART" id="SM00387">
    <property type="entry name" value="HATPase_c"/>
    <property type="match status" value="1"/>
</dbReference>
<evidence type="ECO:0000313" key="10">
    <source>
        <dbReference type="EMBL" id="MEN3747883.1"/>
    </source>
</evidence>
<sequence length="438" mass="47429">MGSDFTVQLALRLLLVQLLLAAQAWAMLTPGLAAVRIVLLLLVVGAGWLLWRHVQRTNHQVARFVEALRHGDGSAHFSGRSGSGFDAMGRAFDDAMRALRDERRAAGDQLNFLGALVDDTPIPLLTVDADGRIDLANKAARRLFTEHEAFTQEGFRIYGATFANRLDIAAPLREEVLILTLQGRASRAIVRSAALARLGNNIHVVIVQPVQETLNAIEMTAQTDLVRVLTHEILNSLTPVTSLAATASTLIAQVDDPRLEDARLAVATLERRAEGLARFINSYRQVASEPVLDRRPFQAAPFAAELARLFRAERPDVALDLLLDPSDFAIDADPDLLAQALINLLRNAGEAASGHAASPRVLFDLRRSSAGEIGIAVADNGPGVPPELRRDIFLPFFTTRATGTGVGLNLVRQIVFAHGGTIDLKDDALGGARFEILL</sequence>
<dbReference type="PANTHER" id="PTHR43065">
    <property type="entry name" value="SENSOR HISTIDINE KINASE"/>
    <property type="match status" value="1"/>
</dbReference>
<dbReference type="Proteomes" id="UP001427805">
    <property type="component" value="Unassembled WGS sequence"/>
</dbReference>
<dbReference type="PROSITE" id="PS50109">
    <property type="entry name" value="HIS_KIN"/>
    <property type="match status" value="1"/>
</dbReference>
<feature type="domain" description="Histidine kinase" evidence="9">
    <location>
        <begin position="228"/>
        <end position="438"/>
    </location>
</feature>
<keyword evidence="7" id="KW-0902">Two-component regulatory system</keyword>
<keyword evidence="4" id="KW-0547">Nucleotide-binding</keyword>
<evidence type="ECO:0000259" key="9">
    <source>
        <dbReference type="PROSITE" id="PS50109"/>
    </source>
</evidence>
<dbReference type="InterPro" id="IPR003594">
    <property type="entry name" value="HATPase_dom"/>
</dbReference>
<evidence type="ECO:0000256" key="8">
    <source>
        <dbReference type="SAM" id="Phobius"/>
    </source>
</evidence>
<dbReference type="EMBL" id="JBDIZK010000006">
    <property type="protein sequence ID" value="MEN3747883.1"/>
    <property type="molecule type" value="Genomic_DNA"/>
</dbReference>
<dbReference type="RefSeq" id="WP_346246891.1">
    <property type="nucleotide sequence ID" value="NZ_JBDIZK010000006.1"/>
</dbReference>
<evidence type="ECO:0000256" key="3">
    <source>
        <dbReference type="ARBA" id="ARBA00022679"/>
    </source>
</evidence>